<evidence type="ECO:0000256" key="1">
    <source>
        <dbReference type="SAM" id="Phobius"/>
    </source>
</evidence>
<keyword evidence="1" id="KW-0812">Transmembrane</keyword>
<sequence length="305" mass="33424">MKSLTSVRTARLVASLIAILGMFFFAAERVLAKVCVMAKDGVQMGLNRYSNSFTGRFAAENFSDDKKLLDVLRQANELFPIAEKVSLALFIICLILFIVAAFGIAFPKQFCHVLVAMKLLKWQDGIVLQDMKLSGTPSEGPRVSDKLKELCGKIAAAAKKVQPKYWIFIGCSLVFVLVLVFGVRGCSAPSVFGGSQAVTDDLNGQTLYYIQAQKSFFAKMNKVGGPKSLQMPDSLVSDYFTYRITGGKFTATLNKNVKDCPAGTRWSVSAATKGIFTLDLVLYRSAPKDSNCVFISPNFKNLGRK</sequence>
<name>A0A380RV90_FIBSU</name>
<evidence type="ECO:0000313" key="2">
    <source>
        <dbReference type="EMBL" id="SUQ19458.1"/>
    </source>
</evidence>
<proteinExistence type="predicted"/>
<dbReference type="AlphaFoldDB" id="A0A380RV90"/>
<dbReference type="EMBL" id="UHJL01000001">
    <property type="protein sequence ID" value="SUQ19458.1"/>
    <property type="molecule type" value="Genomic_DNA"/>
</dbReference>
<evidence type="ECO:0000313" key="3">
    <source>
        <dbReference type="Proteomes" id="UP000255423"/>
    </source>
</evidence>
<dbReference type="RefSeq" id="WP_109572089.1">
    <property type="nucleotide sequence ID" value="NZ_UHJL01000001.1"/>
</dbReference>
<feature type="transmembrane region" description="Helical" evidence="1">
    <location>
        <begin position="87"/>
        <end position="107"/>
    </location>
</feature>
<keyword evidence="1" id="KW-1133">Transmembrane helix</keyword>
<accession>A0A380RV90</accession>
<keyword evidence="1" id="KW-0472">Membrane</keyword>
<protein>
    <submittedName>
        <fullName evidence="2">Uncharacterized protein</fullName>
    </submittedName>
</protein>
<dbReference type="Proteomes" id="UP000255423">
    <property type="component" value="Unassembled WGS sequence"/>
</dbReference>
<organism evidence="2 3">
    <name type="scientific">Fibrobacter succinogenes</name>
    <name type="common">Bacteroides succinogenes</name>
    <dbReference type="NCBI Taxonomy" id="833"/>
    <lineage>
        <taxon>Bacteria</taxon>
        <taxon>Pseudomonadati</taxon>
        <taxon>Fibrobacterota</taxon>
        <taxon>Fibrobacteria</taxon>
        <taxon>Fibrobacterales</taxon>
        <taxon>Fibrobacteraceae</taxon>
        <taxon>Fibrobacter</taxon>
    </lineage>
</organism>
<feature type="transmembrane region" description="Helical" evidence="1">
    <location>
        <begin position="165"/>
        <end position="183"/>
    </location>
</feature>
<gene>
    <name evidence="2" type="ORF">SAMN05661053_0690</name>
</gene>
<reference evidence="2 3" key="1">
    <citation type="submission" date="2017-08" db="EMBL/GenBank/DDBJ databases">
        <authorList>
            <person name="de Groot N.N."/>
        </authorList>
    </citation>
    <scope>NUCLEOTIDE SEQUENCE [LARGE SCALE GENOMIC DNA]</scope>
    <source>
        <strain evidence="2 3">HM2</strain>
    </source>
</reference>